<name>A0A4Y1RL47_PRUDU</name>
<dbReference type="SMART" id="SM00369">
    <property type="entry name" value="LRR_TYP"/>
    <property type="match status" value="5"/>
</dbReference>
<dbReference type="InterPro" id="IPR000626">
    <property type="entry name" value="Ubiquitin-like_dom"/>
</dbReference>
<feature type="region of interest" description="Disordered" evidence="3">
    <location>
        <begin position="1"/>
        <end position="20"/>
    </location>
</feature>
<dbReference type="InterPro" id="IPR032675">
    <property type="entry name" value="LRR_dom_sf"/>
</dbReference>
<dbReference type="InterPro" id="IPR050216">
    <property type="entry name" value="LRR_domain-containing"/>
</dbReference>
<dbReference type="SUPFAM" id="SSF54236">
    <property type="entry name" value="Ubiquitin-like"/>
    <property type="match status" value="1"/>
</dbReference>
<reference evidence="5" key="1">
    <citation type="journal article" date="2019" name="Science">
        <title>Mutation of a bHLH transcription factor allowed almond domestication.</title>
        <authorList>
            <person name="Sanchez-Perez R."/>
            <person name="Pavan S."/>
            <person name="Mazzeo R."/>
            <person name="Moldovan C."/>
            <person name="Aiese Cigliano R."/>
            <person name="Del Cueto J."/>
            <person name="Ricciardi F."/>
            <person name="Lotti C."/>
            <person name="Ricciardi L."/>
            <person name="Dicenta F."/>
            <person name="Lopez-Marques R.L."/>
            <person name="Lindberg Moller B."/>
        </authorList>
    </citation>
    <scope>NUCLEOTIDE SEQUENCE</scope>
</reference>
<dbReference type="SMART" id="SM00364">
    <property type="entry name" value="LRR_BAC"/>
    <property type="match status" value="5"/>
</dbReference>
<dbReference type="AlphaFoldDB" id="A0A4Y1RL47"/>
<dbReference type="SMART" id="SM00213">
    <property type="entry name" value="UBQ"/>
    <property type="match status" value="1"/>
</dbReference>
<dbReference type="SUPFAM" id="SSF52058">
    <property type="entry name" value="L domain-like"/>
    <property type="match status" value="1"/>
</dbReference>
<protein>
    <recommendedName>
        <fullName evidence="4">Ubiquitin-like domain-containing protein</fullName>
    </recommendedName>
</protein>
<dbReference type="PROSITE" id="PS50053">
    <property type="entry name" value="UBIQUITIN_2"/>
    <property type="match status" value="1"/>
</dbReference>
<keyword evidence="2" id="KW-0677">Repeat</keyword>
<dbReference type="InterPro" id="IPR029071">
    <property type="entry name" value="Ubiquitin-like_domsf"/>
</dbReference>
<dbReference type="InterPro" id="IPR003591">
    <property type="entry name" value="Leu-rich_rpt_typical-subtyp"/>
</dbReference>
<dbReference type="GO" id="GO:0005737">
    <property type="term" value="C:cytoplasm"/>
    <property type="evidence" value="ECO:0007669"/>
    <property type="project" value="TreeGrafter"/>
</dbReference>
<dbReference type="PANTHER" id="PTHR48051:SF1">
    <property type="entry name" value="RAS SUPPRESSOR PROTEIN 1"/>
    <property type="match status" value="1"/>
</dbReference>
<accession>A0A4Y1RL47</accession>
<dbReference type="Gene3D" id="3.10.20.90">
    <property type="entry name" value="Phosphatidylinositol 3-kinase Catalytic Subunit, Chain A, domain 1"/>
    <property type="match status" value="1"/>
</dbReference>
<dbReference type="Pfam" id="PF13855">
    <property type="entry name" value="LRR_8"/>
    <property type="match status" value="1"/>
</dbReference>
<dbReference type="Pfam" id="PF00240">
    <property type="entry name" value="ubiquitin"/>
    <property type="match status" value="1"/>
</dbReference>
<dbReference type="EMBL" id="AP019302">
    <property type="protein sequence ID" value="BBH04607.1"/>
    <property type="molecule type" value="Genomic_DNA"/>
</dbReference>
<organism evidence="5">
    <name type="scientific">Prunus dulcis</name>
    <name type="common">Almond</name>
    <name type="synonym">Amygdalus dulcis</name>
    <dbReference type="NCBI Taxonomy" id="3755"/>
    <lineage>
        <taxon>Eukaryota</taxon>
        <taxon>Viridiplantae</taxon>
        <taxon>Streptophyta</taxon>
        <taxon>Embryophyta</taxon>
        <taxon>Tracheophyta</taxon>
        <taxon>Spermatophyta</taxon>
        <taxon>Magnoliopsida</taxon>
        <taxon>eudicotyledons</taxon>
        <taxon>Gunneridae</taxon>
        <taxon>Pentapetalae</taxon>
        <taxon>rosids</taxon>
        <taxon>fabids</taxon>
        <taxon>Rosales</taxon>
        <taxon>Rosaceae</taxon>
        <taxon>Amygdaloideae</taxon>
        <taxon>Amygdaleae</taxon>
        <taxon>Prunus</taxon>
    </lineage>
</organism>
<evidence type="ECO:0000259" key="4">
    <source>
        <dbReference type="PROSITE" id="PS50053"/>
    </source>
</evidence>
<sequence>MNNLQIIHQRKLPRRRPTPRTHCNLQREEMESSVTGGEDSGANISLSVKFSGRTIPITNLSPDSTIKDLKSLLQPLTNVLPRGQKLICKGKLLVDGMTLKESEVANGSRIMLMASQGLHQGDGPILKQAPTRPISRANNATTLGKEKTEVSVDKNRLDRWKATGVIGLRDYNLRAIPDEVWACGASARVIELSNNAIPVVPAKIGCLSSLQKLFLSANDILDNSINWEALVSLKFLTVLSLDQNHLTTLPPAFGLLTSLRQFHVANNKLSSLPNEIGLLTKLEVLKVNNNRISTMPTCIGDCIGLIEIDVSSNLLSELPETFGNLHNLKSLCLSNNGLKSLPSTLFKKCLRLTTLDLHNTEITMDVLRQTEGWESFDERRRLKHQKQLDFRVVNSGAFDEGADKS</sequence>
<gene>
    <name evidence="5" type="ORF">Prudu_015795</name>
</gene>
<evidence type="ECO:0000256" key="2">
    <source>
        <dbReference type="ARBA" id="ARBA00022737"/>
    </source>
</evidence>
<proteinExistence type="predicted"/>
<dbReference type="PANTHER" id="PTHR48051">
    <property type="match status" value="1"/>
</dbReference>
<feature type="compositionally biased region" description="Basic residues" evidence="3">
    <location>
        <begin position="8"/>
        <end position="19"/>
    </location>
</feature>
<evidence type="ECO:0000256" key="3">
    <source>
        <dbReference type="SAM" id="MobiDB-lite"/>
    </source>
</evidence>
<dbReference type="Gene3D" id="3.80.10.10">
    <property type="entry name" value="Ribonuclease Inhibitor"/>
    <property type="match status" value="1"/>
</dbReference>
<dbReference type="Pfam" id="PF00560">
    <property type="entry name" value="LRR_1"/>
    <property type="match status" value="1"/>
</dbReference>
<dbReference type="PROSITE" id="PS51450">
    <property type="entry name" value="LRR"/>
    <property type="match status" value="3"/>
</dbReference>
<evidence type="ECO:0000256" key="1">
    <source>
        <dbReference type="ARBA" id="ARBA00022614"/>
    </source>
</evidence>
<evidence type="ECO:0000313" key="5">
    <source>
        <dbReference type="EMBL" id="BBH04607.1"/>
    </source>
</evidence>
<dbReference type="InterPro" id="IPR001611">
    <property type="entry name" value="Leu-rich_rpt"/>
</dbReference>
<feature type="domain" description="Ubiquitin-like" evidence="4">
    <location>
        <begin position="44"/>
        <end position="116"/>
    </location>
</feature>
<keyword evidence="1" id="KW-0433">Leucine-rich repeat</keyword>